<reference evidence="1" key="1">
    <citation type="submission" date="2016-04" db="EMBL/GenBank/DDBJ databases">
        <authorList>
            <person name="Nguyen H.D."/>
            <person name="Samba Siva P."/>
            <person name="Cullis J."/>
            <person name="Levesque C.A."/>
            <person name="Hambleton S."/>
        </authorList>
    </citation>
    <scope>NUCLEOTIDE SEQUENCE</scope>
    <source>
        <strain evidence="1">DAOMC 236426</strain>
    </source>
</reference>
<proteinExistence type="predicted"/>
<accession>A0A8X7SW81</accession>
<gene>
    <name evidence="1" type="ORF">A4X06_0g4885</name>
</gene>
<dbReference type="AlphaFoldDB" id="A0A8X7SW81"/>
<reference evidence="1" key="2">
    <citation type="journal article" date="2019" name="IMA Fungus">
        <title>Genome sequencing and comparison of five Tilletia species to identify candidate genes for the detection of regulated species infecting wheat.</title>
        <authorList>
            <person name="Nguyen H.D.T."/>
            <person name="Sultana T."/>
            <person name="Kesanakurti P."/>
            <person name="Hambleton S."/>
        </authorList>
    </citation>
    <scope>NUCLEOTIDE SEQUENCE</scope>
    <source>
        <strain evidence="1">DAOMC 236426</strain>
    </source>
</reference>
<comment type="caution">
    <text evidence="1">The sequence shown here is derived from an EMBL/GenBank/DDBJ whole genome shotgun (WGS) entry which is preliminary data.</text>
</comment>
<feature type="non-terminal residue" evidence="1">
    <location>
        <position position="1"/>
    </location>
</feature>
<protein>
    <submittedName>
        <fullName evidence="1">Uncharacterized protein</fullName>
    </submittedName>
</protein>
<name>A0A8X7SW81_9BASI</name>
<dbReference type="Proteomes" id="UP000077684">
    <property type="component" value="Unassembled WGS sequence"/>
</dbReference>
<keyword evidence="2" id="KW-1185">Reference proteome</keyword>
<evidence type="ECO:0000313" key="2">
    <source>
        <dbReference type="Proteomes" id="UP000077684"/>
    </source>
</evidence>
<sequence length="242" mass="27188">MFEMHATTWRRLMAEAQAAGSDRLQTLTLDELDHVTLLLHRAHNSLLSMNEVMLEMQRLENAPRPRKERLDARAGPPLQQQSSLLQDIYNIHLNDWVDFNGAVRQIPWDLVENMPDAEKERFYALLNQLRTSRDRVEEVLEVMHEEVSLSPPAGQGRPQDGLVTTLGSHVWEPPTLLIISQQHHTKSSNTIVYLTAPLQTPDRQSLAPGSGLVRCPTAPRLLLTPRGLLPSASPSAPLDTQA</sequence>
<dbReference type="EMBL" id="LWDE02000552">
    <property type="protein sequence ID" value="KAE8246767.1"/>
    <property type="molecule type" value="Genomic_DNA"/>
</dbReference>
<organism evidence="1 2">
    <name type="scientific">Tilletia controversa</name>
    <name type="common">dwarf bunt fungus</name>
    <dbReference type="NCBI Taxonomy" id="13291"/>
    <lineage>
        <taxon>Eukaryota</taxon>
        <taxon>Fungi</taxon>
        <taxon>Dikarya</taxon>
        <taxon>Basidiomycota</taxon>
        <taxon>Ustilaginomycotina</taxon>
        <taxon>Exobasidiomycetes</taxon>
        <taxon>Tilletiales</taxon>
        <taxon>Tilletiaceae</taxon>
        <taxon>Tilletia</taxon>
    </lineage>
</organism>
<evidence type="ECO:0000313" key="1">
    <source>
        <dbReference type="EMBL" id="KAE8246767.1"/>
    </source>
</evidence>